<feature type="binding site" evidence="12">
    <location>
        <begin position="170"/>
        <end position="172"/>
    </location>
    <ligand>
        <name>NADP(+)</name>
        <dbReference type="ChEBI" id="CHEBI:58349"/>
    </ligand>
</feature>
<keyword evidence="4 12" id="KW-0028">Amino-acid biosynthesis</keyword>
<comment type="caution">
    <text evidence="15">The sequence shown here is derived from an EMBL/GenBank/DDBJ whole genome shotgun (WGS) entry which is preliminary data.</text>
</comment>
<feature type="domain" description="Tetrahydrofolate dehydrogenase/cyclohydrolase NAD(P)-binding" evidence="14">
    <location>
        <begin position="144"/>
        <end position="286"/>
    </location>
</feature>
<comment type="pathway">
    <text evidence="1 12">One-carbon metabolism; tetrahydrofolate interconversion.</text>
</comment>
<dbReference type="GO" id="GO:0009086">
    <property type="term" value="P:methionine biosynthetic process"/>
    <property type="evidence" value="ECO:0007669"/>
    <property type="project" value="UniProtKB-KW"/>
</dbReference>
<dbReference type="NCBIfam" id="NF008058">
    <property type="entry name" value="PRK10792.1"/>
    <property type="match status" value="1"/>
</dbReference>
<evidence type="ECO:0000256" key="9">
    <source>
        <dbReference type="ARBA" id="ARBA00023102"/>
    </source>
</evidence>
<evidence type="ECO:0000259" key="14">
    <source>
        <dbReference type="Pfam" id="PF02882"/>
    </source>
</evidence>
<evidence type="ECO:0000313" key="15">
    <source>
        <dbReference type="EMBL" id="RMN98222.1"/>
    </source>
</evidence>
<evidence type="ECO:0000256" key="5">
    <source>
        <dbReference type="ARBA" id="ARBA00022755"/>
    </source>
</evidence>
<evidence type="ECO:0000256" key="6">
    <source>
        <dbReference type="ARBA" id="ARBA00022801"/>
    </source>
</evidence>
<proteinExistence type="inferred from homology"/>
<dbReference type="Gene3D" id="3.40.50.720">
    <property type="entry name" value="NAD(P)-binding Rossmann-like Domain"/>
    <property type="match status" value="1"/>
</dbReference>
<evidence type="ECO:0000256" key="1">
    <source>
        <dbReference type="ARBA" id="ARBA00004777"/>
    </source>
</evidence>
<keyword evidence="7 12" id="KW-0521">NADP</keyword>
<keyword evidence="11 12" id="KW-0511">Multifunctional enzyme</keyword>
<dbReference type="CDD" id="cd01080">
    <property type="entry name" value="NAD_bind_m-THF_DH_Cyclohyd"/>
    <property type="match status" value="1"/>
</dbReference>
<dbReference type="UniPathway" id="UPA00193"/>
<sequence>MPENKMTAKIIDGKALSSKLRIAFRARVSKLIDQGVRPGLAVILLGDNAASRVYVRNKINACDDCGLKSFPHLLPPETSEEELLEIIAKLNEDEAVHGILVQLPLPSHIDMRKILESIAVDKDVDGFHLYNVGSLVVGNSIFPPCTPYGVQLLLDTTGIDVAGKNVVVVGASNIVGKPMALMLLQKEATVTVCHAKTRDLAQYTILADILIVAAGVPGLITGQLVKRDAIVIDVGINKLPDGRIVGDVDFASVQQRASWVTPVPGGVGPMTVTMLIENTLRSAERRAGIGRGIGTEGWDAASH</sequence>
<dbReference type="FunFam" id="3.40.50.10860:FF:000005">
    <property type="entry name" value="C-1-tetrahydrofolate synthase, cytoplasmic, putative"/>
    <property type="match status" value="1"/>
</dbReference>
<dbReference type="InterPro" id="IPR000672">
    <property type="entry name" value="THF_DH/CycHdrlase"/>
</dbReference>
<dbReference type="Pfam" id="PF00763">
    <property type="entry name" value="THF_DHG_CYH"/>
    <property type="match status" value="1"/>
</dbReference>
<evidence type="ECO:0000256" key="12">
    <source>
        <dbReference type="HAMAP-Rule" id="MF_01576"/>
    </source>
</evidence>
<reference evidence="15 16" key="1">
    <citation type="submission" date="2018-08" db="EMBL/GenBank/DDBJ databases">
        <title>Recombination of ecologically and evolutionarily significant loci maintains genetic cohesion in the Pseudomonas syringae species complex.</title>
        <authorList>
            <person name="Dillon M."/>
            <person name="Thakur S."/>
            <person name="Almeida R.N.D."/>
            <person name="Weir B.S."/>
            <person name="Guttman D.S."/>
        </authorList>
    </citation>
    <scope>NUCLEOTIDE SEQUENCE [LARGE SCALE GENOMIC DNA]</scope>
    <source>
        <strain evidence="15 16">1089_5</strain>
    </source>
</reference>
<dbReference type="GO" id="GO:0004477">
    <property type="term" value="F:methenyltetrahydrofolate cyclohydrolase activity"/>
    <property type="evidence" value="ECO:0007669"/>
    <property type="project" value="UniProtKB-UniRule"/>
</dbReference>
<dbReference type="GO" id="GO:0006164">
    <property type="term" value="P:purine nucleotide biosynthetic process"/>
    <property type="evidence" value="ECO:0007669"/>
    <property type="project" value="UniProtKB-KW"/>
</dbReference>
<dbReference type="NCBIfam" id="NF010783">
    <property type="entry name" value="PRK14186.1"/>
    <property type="match status" value="1"/>
</dbReference>
<dbReference type="Proteomes" id="UP000278062">
    <property type="component" value="Unassembled WGS sequence"/>
</dbReference>
<dbReference type="AlphaFoldDB" id="A0A3M3RP72"/>
<dbReference type="PRINTS" id="PR00085">
    <property type="entry name" value="THFDHDRGNASE"/>
</dbReference>
<evidence type="ECO:0000256" key="10">
    <source>
        <dbReference type="ARBA" id="ARBA00023167"/>
    </source>
</evidence>
<dbReference type="InterPro" id="IPR020867">
    <property type="entry name" value="THF_DH/CycHdrlase_CS"/>
</dbReference>
<keyword evidence="3 12" id="KW-0554">One-carbon metabolism</keyword>
<evidence type="ECO:0000256" key="11">
    <source>
        <dbReference type="ARBA" id="ARBA00023268"/>
    </source>
</evidence>
<accession>A0A3M3RP72</accession>
<dbReference type="PROSITE" id="PS00767">
    <property type="entry name" value="THF_DHG_CYH_2"/>
    <property type="match status" value="1"/>
</dbReference>
<feature type="domain" description="Tetrahydrofolate dehydrogenase/cyclohydrolase catalytic" evidence="13">
    <location>
        <begin position="11"/>
        <end position="125"/>
    </location>
</feature>
<keyword evidence="9 12" id="KW-0368">Histidine biosynthesis</keyword>
<gene>
    <name evidence="12" type="primary">folD</name>
    <name evidence="15" type="ORF">ALQ49_04474</name>
</gene>
<evidence type="ECO:0000256" key="7">
    <source>
        <dbReference type="ARBA" id="ARBA00022857"/>
    </source>
</evidence>
<evidence type="ECO:0000256" key="3">
    <source>
        <dbReference type="ARBA" id="ARBA00022563"/>
    </source>
</evidence>
<dbReference type="FunFam" id="3.40.50.720:FF:000094">
    <property type="entry name" value="Bifunctional protein FolD"/>
    <property type="match status" value="1"/>
</dbReference>
<dbReference type="PANTHER" id="PTHR48099">
    <property type="entry name" value="C-1-TETRAHYDROFOLATE SYNTHASE, CYTOPLASMIC-RELATED"/>
    <property type="match status" value="1"/>
</dbReference>
<dbReference type="InterPro" id="IPR020630">
    <property type="entry name" value="THF_DH/CycHdrlase_cat_dom"/>
</dbReference>
<dbReference type="InterPro" id="IPR020631">
    <property type="entry name" value="THF_DH/CycHdrlase_NAD-bd_dom"/>
</dbReference>
<comment type="caution">
    <text evidence="12">Lacks conserved residue(s) required for the propagation of feature annotation.</text>
</comment>
<dbReference type="EMBL" id="RBPL01000054">
    <property type="protein sequence ID" value="RMN98222.1"/>
    <property type="molecule type" value="Genomic_DNA"/>
</dbReference>
<feature type="binding site" evidence="12">
    <location>
        <position position="236"/>
    </location>
    <ligand>
        <name>NADP(+)</name>
        <dbReference type="ChEBI" id="CHEBI:58349"/>
    </ligand>
</feature>
<evidence type="ECO:0000259" key="13">
    <source>
        <dbReference type="Pfam" id="PF00763"/>
    </source>
</evidence>
<keyword evidence="8 12" id="KW-0560">Oxidoreductase</keyword>
<dbReference type="GO" id="GO:0035999">
    <property type="term" value="P:tetrahydrofolate interconversion"/>
    <property type="evidence" value="ECO:0007669"/>
    <property type="project" value="UniProtKB-UniRule"/>
</dbReference>
<comment type="catalytic activity">
    <reaction evidence="12">
        <text>(6R)-5,10-methylene-5,6,7,8-tetrahydrofolate + NADP(+) = (6R)-5,10-methenyltetrahydrofolate + NADPH</text>
        <dbReference type="Rhea" id="RHEA:22812"/>
        <dbReference type="ChEBI" id="CHEBI:15636"/>
        <dbReference type="ChEBI" id="CHEBI:57455"/>
        <dbReference type="ChEBI" id="CHEBI:57783"/>
        <dbReference type="ChEBI" id="CHEBI:58349"/>
        <dbReference type="EC" id="1.5.1.5"/>
    </reaction>
</comment>
<evidence type="ECO:0000256" key="2">
    <source>
        <dbReference type="ARBA" id="ARBA00011738"/>
    </source>
</evidence>
<comment type="function">
    <text evidence="12">Catalyzes the oxidation of 5,10-methylenetetrahydrofolate to 5,10-methenyltetrahydrofolate and then the hydrolysis of 5,10-methenyltetrahydrofolate to 10-formyltetrahydrofolate.</text>
</comment>
<dbReference type="InterPro" id="IPR046346">
    <property type="entry name" value="Aminoacid_DH-like_N_sf"/>
</dbReference>
<dbReference type="InterPro" id="IPR036291">
    <property type="entry name" value="NAD(P)-bd_dom_sf"/>
</dbReference>
<evidence type="ECO:0000313" key="16">
    <source>
        <dbReference type="Proteomes" id="UP000278062"/>
    </source>
</evidence>
<dbReference type="SUPFAM" id="SSF53223">
    <property type="entry name" value="Aminoacid dehydrogenase-like, N-terminal domain"/>
    <property type="match status" value="1"/>
</dbReference>
<dbReference type="HAMAP" id="MF_01576">
    <property type="entry name" value="THF_DHG_CYH"/>
    <property type="match status" value="1"/>
</dbReference>
<comment type="catalytic activity">
    <reaction evidence="12">
        <text>(6R)-5,10-methenyltetrahydrofolate + H2O = (6R)-10-formyltetrahydrofolate + H(+)</text>
        <dbReference type="Rhea" id="RHEA:23700"/>
        <dbReference type="ChEBI" id="CHEBI:15377"/>
        <dbReference type="ChEBI" id="CHEBI:15378"/>
        <dbReference type="ChEBI" id="CHEBI:57455"/>
        <dbReference type="ChEBI" id="CHEBI:195366"/>
        <dbReference type="EC" id="3.5.4.9"/>
    </reaction>
</comment>
<dbReference type="EC" id="3.5.4.9" evidence="12"/>
<dbReference type="PANTHER" id="PTHR48099:SF5">
    <property type="entry name" value="C-1-TETRAHYDROFOLATE SYNTHASE, CYTOPLASMIC"/>
    <property type="match status" value="1"/>
</dbReference>
<name>A0A3M3RP72_9PSED</name>
<protein>
    <recommendedName>
        <fullName evidence="12">Bifunctional protein FolD</fullName>
    </recommendedName>
    <domain>
        <recommendedName>
            <fullName evidence="12">Methylenetetrahydrofolate dehydrogenase</fullName>
            <ecNumber evidence="12">1.5.1.5</ecNumber>
        </recommendedName>
    </domain>
    <domain>
        <recommendedName>
            <fullName evidence="12">Methenyltetrahydrofolate cyclohydrolase</fullName>
            <ecNumber evidence="12">3.5.4.9</ecNumber>
        </recommendedName>
    </domain>
</protein>
<dbReference type="GO" id="GO:0000105">
    <property type="term" value="P:L-histidine biosynthetic process"/>
    <property type="evidence" value="ECO:0007669"/>
    <property type="project" value="UniProtKB-KW"/>
</dbReference>
<keyword evidence="10 12" id="KW-0486">Methionine biosynthesis</keyword>
<comment type="subunit">
    <text evidence="2 12">Homodimer.</text>
</comment>
<keyword evidence="6 12" id="KW-0378">Hydrolase</keyword>
<keyword evidence="5 12" id="KW-0658">Purine biosynthesis</keyword>
<dbReference type="GO" id="GO:0005829">
    <property type="term" value="C:cytosol"/>
    <property type="evidence" value="ECO:0007669"/>
    <property type="project" value="TreeGrafter"/>
</dbReference>
<organism evidence="15 16">
    <name type="scientific">Pseudomonas syringae pv. apii</name>
    <dbReference type="NCBI Taxonomy" id="81036"/>
    <lineage>
        <taxon>Bacteria</taxon>
        <taxon>Pseudomonadati</taxon>
        <taxon>Pseudomonadota</taxon>
        <taxon>Gammaproteobacteria</taxon>
        <taxon>Pseudomonadales</taxon>
        <taxon>Pseudomonadaceae</taxon>
        <taxon>Pseudomonas</taxon>
    </lineage>
</organism>
<comment type="similarity">
    <text evidence="12">Belongs to the tetrahydrofolate dehydrogenase/cyclohydrolase family.</text>
</comment>
<dbReference type="Pfam" id="PF02882">
    <property type="entry name" value="THF_DHG_CYH_C"/>
    <property type="match status" value="1"/>
</dbReference>
<dbReference type="GO" id="GO:0004488">
    <property type="term" value="F:methylenetetrahydrofolate dehydrogenase (NADP+) activity"/>
    <property type="evidence" value="ECO:0007669"/>
    <property type="project" value="UniProtKB-UniRule"/>
</dbReference>
<dbReference type="Gene3D" id="3.40.50.10860">
    <property type="entry name" value="Leucine Dehydrogenase, chain A, domain 1"/>
    <property type="match status" value="1"/>
</dbReference>
<dbReference type="PROSITE" id="PS00766">
    <property type="entry name" value="THF_DHG_CYH_1"/>
    <property type="match status" value="1"/>
</dbReference>
<dbReference type="SUPFAM" id="SSF51735">
    <property type="entry name" value="NAD(P)-binding Rossmann-fold domains"/>
    <property type="match status" value="1"/>
</dbReference>
<evidence type="ECO:0000256" key="8">
    <source>
        <dbReference type="ARBA" id="ARBA00023002"/>
    </source>
</evidence>
<evidence type="ECO:0000256" key="4">
    <source>
        <dbReference type="ARBA" id="ARBA00022605"/>
    </source>
</evidence>
<dbReference type="EC" id="1.5.1.5" evidence="12"/>